<protein>
    <recommendedName>
        <fullName evidence="4">Ribosome biogenesis protein NSA1</fullName>
    </recommendedName>
</protein>
<dbReference type="PANTHER" id="PTHR13211">
    <property type="entry name" value="TELOMERASE CAJAL BODY PROTEIN 1"/>
    <property type="match status" value="1"/>
</dbReference>
<name>A0A0C9W163_9AGAM</name>
<dbReference type="OrthoDB" id="239865at2759"/>
<dbReference type="PANTHER" id="PTHR13211:SF0">
    <property type="entry name" value="TELOMERASE CAJAL BODY PROTEIN 1"/>
    <property type="match status" value="1"/>
</dbReference>
<dbReference type="Proteomes" id="UP000053820">
    <property type="component" value="Unassembled WGS sequence"/>
</dbReference>
<evidence type="ECO:0000313" key="3">
    <source>
        <dbReference type="Proteomes" id="UP000053820"/>
    </source>
</evidence>
<keyword evidence="3" id="KW-1185">Reference proteome</keyword>
<dbReference type="AlphaFoldDB" id="A0A0C9W163"/>
<dbReference type="InterPro" id="IPR011047">
    <property type="entry name" value="Quinoprotein_ADH-like_sf"/>
</dbReference>
<reference evidence="2 3" key="1">
    <citation type="submission" date="2014-04" db="EMBL/GenBank/DDBJ databases">
        <title>Evolutionary Origins and Diversification of the Mycorrhizal Mutualists.</title>
        <authorList>
            <consortium name="DOE Joint Genome Institute"/>
            <consortium name="Mycorrhizal Genomics Consortium"/>
            <person name="Kohler A."/>
            <person name="Kuo A."/>
            <person name="Nagy L.G."/>
            <person name="Floudas D."/>
            <person name="Copeland A."/>
            <person name="Barry K.W."/>
            <person name="Cichocki N."/>
            <person name="Veneault-Fourrey C."/>
            <person name="LaButti K."/>
            <person name="Lindquist E.A."/>
            <person name="Lipzen A."/>
            <person name="Lundell T."/>
            <person name="Morin E."/>
            <person name="Murat C."/>
            <person name="Riley R."/>
            <person name="Ohm R."/>
            <person name="Sun H."/>
            <person name="Tunlid A."/>
            <person name="Henrissat B."/>
            <person name="Grigoriev I.V."/>
            <person name="Hibbett D.S."/>
            <person name="Martin F."/>
        </authorList>
    </citation>
    <scope>NUCLEOTIDE SEQUENCE [LARGE SCALE GENOMIC DNA]</scope>
    <source>
        <strain evidence="2 3">MD-312</strain>
    </source>
</reference>
<accession>A0A0C9W163</accession>
<evidence type="ECO:0008006" key="4">
    <source>
        <dbReference type="Google" id="ProtNLM"/>
    </source>
</evidence>
<evidence type="ECO:0000256" key="1">
    <source>
        <dbReference type="SAM" id="MobiDB-lite"/>
    </source>
</evidence>
<dbReference type="InterPro" id="IPR015943">
    <property type="entry name" value="WD40/YVTN_repeat-like_dom_sf"/>
</dbReference>
<feature type="region of interest" description="Disordered" evidence="1">
    <location>
        <begin position="330"/>
        <end position="373"/>
    </location>
</feature>
<feature type="compositionally biased region" description="Low complexity" evidence="1">
    <location>
        <begin position="344"/>
        <end position="355"/>
    </location>
</feature>
<dbReference type="HOGENOM" id="CLU_022731_3_1_1"/>
<dbReference type="InterPro" id="IPR051150">
    <property type="entry name" value="SWT21/TCAB1_mRNA_Telomere"/>
</dbReference>
<dbReference type="SUPFAM" id="SSF50998">
    <property type="entry name" value="Quinoprotein alcohol dehydrogenase-like"/>
    <property type="match status" value="1"/>
</dbReference>
<dbReference type="EMBL" id="KN839884">
    <property type="protein sequence ID" value="KIJ59608.1"/>
    <property type="molecule type" value="Genomic_DNA"/>
</dbReference>
<feature type="compositionally biased region" description="Acidic residues" evidence="1">
    <location>
        <begin position="356"/>
        <end position="365"/>
    </location>
</feature>
<sequence>MNKVSPTTSLTHLRTLFQPAAIVDFAWYPGASRHNLPSYCFVASVRECPVKLLDARDGRLRASYRIVDHRERQIAPHSLAFNLAADKCVFYITKFLRAPSAPPHQRYNLGLYCGFEDAIEIFGIQRPGEGDRLHTTPSKKSKDGLKGIISTIAFSPSPDYYAAGSLTPASATSDNIALFNELSREPVLSIGGVADLESGGVVQLMFSPTQPHMLYASFRRSEKVWAWDLRGDASVPLFCLSSEGDSEKQARNLTNQKMRFDVDSGGRWLGVGDQLGRISIYGLENGDEGDLQWLGGDIREIRPTLEYEAHNDTIGAVVLHPLQPLLLSVSGSRHFDDDDDGDEGTPSSDGSQSNSDESDSDDEASDSGRAKVVVRRSRYRPLPSVRDASVKIWDFGKSGESGTRDI</sequence>
<dbReference type="Gene3D" id="2.130.10.10">
    <property type="entry name" value="YVTN repeat-like/Quinoprotein amine dehydrogenase"/>
    <property type="match status" value="1"/>
</dbReference>
<evidence type="ECO:0000313" key="2">
    <source>
        <dbReference type="EMBL" id="KIJ59608.1"/>
    </source>
</evidence>
<proteinExistence type="predicted"/>
<organism evidence="2 3">
    <name type="scientific">Hydnomerulius pinastri MD-312</name>
    <dbReference type="NCBI Taxonomy" id="994086"/>
    <lineage>
        <taxon>Eukaryota</taxon>
        <taxon>Fungi</taxon>
        <taxon>Dikarya</taxon>
        <taxon>Basidiomycota</taxon>
        <taxon>Agaricomycotina</taxon>
        <taxon>Agaricomycetes</taxon>
        <taxon>Agaricomycetidae</taxon>
        <taxon>Boletales</taxon>
        <taxon>Boletales incertae sedis</taxon>
        <taxon>Leucogyrophana</taxon>
    </lineage>
</organism>
<gene>
    <name evidence="2" type="ORF">HYDPIDRAFT_43937</name>
</gene>